<dbReference type="GO" id="GO:0070012">
    <property type="term" value="F:oligopeptidase activity"/>
    <property type="evidence" value="ECO:0007669"/>
    <property type="project" value="TreeGrafter"/>
</dbReference>
<evidence type="ECO:0000313" key="2">
    <source>
        <dbReference type="EMBL" id="PWA53867.1"/>
    </source>
</evidence>
<dbReference type="InterPro" id="IPR051167">
    <property type="entry name" value="Prolyl_oligopep/macrocyclase"/>
</dbReference>
<name>A0A2U1LY00_ARTAN</name>
<dbReference type="OrthoDB" id="248387at2759"/>
<dbReference type="GO" id="GO:0005829">
    <property type="term" value="C:cytosol"/>
    <property type="evidence" value="ECO:0007669"/>
    <property type="project" value="TreeGrafter"/>
</dbReference>
<comment type="caution">
    <text evidence="2">The sequence shown here is derived from an EMBL/GenBank/DDBJ whole genome shotgun (WGS) entry which is preliminary data.</text>
</comment>
<dbReference type="InterPro" id="IPR023302">
    <property type="entry name" value="Pept_S9A_N"/>
</dbReference>
<dbReference type="AlphaFoldDB" id="A0A2U1LY00"/>
<dbReference type="Proteomes" id="UP000245207">
    <property type="component" value="Unassembled WGS sequence"/>
</dbReference>
<evidence type="ECO:0000313" key="3">
    <source>
        <dbReference type="Proteomes" id="UP000245207"/>
    </source>
</evidence>
<accession>A0A2U1LY00</accession>
<feature type="domain" description="Peptidase S9A N-terminal" evidence="1">
    <location>
        <begin position="26"/>
        <end position="79"/>
    </location>
</feature>
<gene>
    <name evidence="2" type="ORF">CTI12_AA441290</name>
</gene>
<dbReference type="SUPFAM" id="SSF50993">
    <property type="entry name" value="Peptidase/esterase 'gauge' domain"/>
    <property type="match status" value="1"/>
</dbReference>
<organism evidence="2 3">
    <name type="scientific">Artemisia annua</name>
    <name type="common">Sweet wormwood</name>
    <dbReference type="NCBI Taxonomy" id="35608"/>
    <lineage>
        <taxon>Eukaryota</taxon>
        <taxon>Viridiplantae</taxon>
        <taxon>Streptophyta</taxon>
        <taxon>Embryophyta</taxon>
        <taxon>Tracheophyta</taxon>
        <taxon>Spermatophyta</taxon>
        <taxon>Magnoliopsida</taxon>
        <taxon>eudicotyledons</taxon>
        <taxon>Gunneridae</taxon>
        <taxon>Pentapetalae</taxon>
        <taxon>asterids</taxon>
        <taxon>campanulids</taxon>
        <taxon>Asterales</taxon>
        <taxon>Asteraceae</taxon>
        <taxon>Asteroideae</taxon>
        <taxon>Anthemideae</taxon>
        <taxon>Artemisiinae</taxon>
        <taxon>Artemisia</taxon>
    </lineage>
</organism>
<dbReference type="EMBL" id="PKPP01007272">
    <property type="protein sequence ID" value="PWA53867.1"/>
    <property type="molecule type" value="Genomic_DNA"/>
</dbReference>
<evidence type="ECO:0000259" key="1">
    <source>
        <dbReference type="Pfam" id="PF02897"/>
    </source>
</evidence>
<protein>
    <submittedName>
        <fullName evidence="2">Prolyl oligopeptidase family protein</fullName>
    </submittedName>
</protein>
<sequence>MVKVKVADYCNRGVRRSEPKTKQKTIWLEDPDSEEVNDFVKKQVELTESVLKKCETREKLHDKLTKFYDYPKFGAPFRECG</sequence>
<proteinExistence type="predicted"/>
<dbReference type="GO" id="GO:0004252">
    <property type="term" value="F:serine-type endopeptidase activity"/>
    <property type="evidence" value="ECO:0007669"/>
    <property type="project" value="InterPro"/>
</dbReference>
<dbReference type="PANTHER" id="PTHR42881:SF2">
    <property type="entry name" value="PROLYL ENDOPEPTIDASE"/>
    <property type="match status" value="1"/>
</dbReference>
<reference evidence="2 3" key="1">
    <citation type="journal article" date="2018" name="Mol. Plant">
        <title>The genome of Artemisia annua provides insight into the evolution of Asteraceae family and artemisinin biosynthesis.</title>
        <authorList>
            <person name="Shen Q."/>
            <person name="Zhang L."/>
            <person name="Liao Z."/>
            <person name="Wang S."/>
            <person name="Yan T."/>
            <person name="Shi P."/>
            <person name="Liu M."/>
            <person name="Fu X."/>
            <person name="Pan Q."/>
            <person name="Wang Y."/>
            <person name="Lv Z."/>
            <person name="Lu X."/>
            <person name="Zhang F."/>
            <person name="Jiang W."/>
            <person name="Ma Y."/>
            <person name="Chen M."/>
            <person name="Hao X."/>
            <person name="Li L."/>
            <person name="Tang Y."/>
            <person name="Lv G."/>
            <person name="Zhou Y."/>
            <person name="Sun X."/>
            <person name="Brodelius P.E."/>
            <person name="Rose J.K.C."/>
            <person name="Tang K."/>
        </authorList>
    </citation>
    <scope>NUCLEOTIDE SEQUENCE [LARGE SCALE GENOMIC DNA]</scope>
    <source>
        <strain evidence="3">cv. Huhao1</strain>
        <tissue evidence="2">Leaf</tissue>
    </source>
</reference>
<dbReference type="Gene3D" id="3.40.50.1820">
    <property type="entry name" value="alpha/beta hydrolase"/>
    <property type="match status" value="1"/>
</dbReference>
<keyword evidence="3" id="KW-1185">Reference proteome</keyword>
<dbReference type="PANTHER" id="PTHR42881">
    <property type="entry name" value="PROLYL ENDOPEPTIDASE"/>
    <property type="match status" value="1"/>
</dbReference>
<dbReference type="Pfam" id="PF02897">
    <property type="entry name" value="Peptidase_S9_N"/>
    <property type="match status" value="1"/>
</dbReference>
<dbReference type="InterPro" id="IPR029058">
    <property type="entry name" value="AB_hydrolase_fold"/>
</dbReference>